<name>A0A2K1QPH8_9PEZI</name>
<dbReference type="Pfam" id="PF10469">
    <property type="entry name" value="AKAP7_NLS"/>
    <property type="match status" value="1"/>
</dbReference>
<dbReference type="EMBL" id="NKHZ01000055">
    <property type="protein sequence ID" value="PNS17016.1"/>
    <property type="molecule type" value="Genomic_DNA"/>
</dbReference>
<feature type="compositionally biased region" description="Polar residues" evidence="1">
    <location>
        <begin position="124"/>
        <end position="143"/>
    </location>
</feature>
<feature type="region of interest" description="Disordered" evidence="1">
    <location>
        <begin position="225"/>
        <end position="260"/>
    </location>
</feature>
<evidence type="ECO:0000256" key="1">
    <source>
        <dbReference type="SAM" id="MobiDB-lite"/>
    </source>
</evidence>
<evidence type="ECO:0000313" key="4">
    <source>
        <dbReference type="Proteomes" id="UP000243797"/>
    </source>
</evidence>
<reference evidence="3 4" key="1">
    <citation type="submission" date="2017-06" db="EMBL/GenBank/DDBJ databases">
        <title>Draft genome sequence of a variant of Elsinoe murrayae.</title>
        <authorList>
            <person name="Cheng Q."/>
        </authorList>
    </citation>
    <scope>NUCLEOTIDE SEQUENCE [LARGE SCALE GENOMIC DNA]</scope>
    <source>
        <strain evidence="3 4">CQ-2017a</strain>
    </source>
</reference>
<sequence length="319" mass="34998">MSQTSGRQPLTHFLCLPLVNEGSRPQLESQWKEFKDGVCNVQGGLPSRAIRPLGSIHLTLGVMSLSDPGRLKEAVEFLESRGTSSPVPAAAVHQDSNDVQERPHTIIDQTSSAPSSLKRPITPPQVSRQARQPSNKGHLSSKTAPTISLTSLKAMHSPSATTILYAVPDDPTDQLYTLASHLRDQFTQSGFLIPDSRPLKLHATIINTIYVKGRDRVTDSNVAWPQKVPEGTDEESAPPRQGQETVRSALQTSGKKTRSGPMRIDARELMERYGEHVWARDVVVDKVAICEMGAKDVVDERGEVVDQVYREVASVPFVV</sequence>
<evidence type="ECO:0000259" key="2">
    <source>
        <dbReference type="Pfam" id="PF10469"/>
    </source>
</evidence>
<evidence type="ECO:0000313" key="3">
    <source>
        <dbReference type="EMBL" id="PNS17016.1"/>
    </source>
</evidence>
<dbReference type="InParanoid" id="A0A2K1QPH8"/>
<feature type="domain" description="A-kinase anchor protein 7-like phosphoesterase" evidence="2">
    <location>
        <begin position="11"/>
        <end position="298"/>
    </location>
</feature>
<dbReference type="GO" id="GO:0006355">
    <property type="term" value="P:regulation of DNA-templated transcription"/>
    <property type="evidence" value="ECO:0007669"/>
    <property type="project" value="TreeGrafter"/>
</dbReference>
<dbReference type="OrthoDB" id="277832at2759"/>
<feature type="region of interest" description="Disordered" evidence="1">
    <location>
        <begin position="82"/>
        <end position="143"/>
    </location>
</feature>
<proteinExistence type="predicted"/>
<feature type="compositionally biased region" description="Polar residues" evidence="1">
    <location>
        <begin position="242"/>
        <end position="254"/>
    </location>
</feature>
<feature type="compositionally biased region" description="Basic and acidic residues" evidence="1">
    <location>
        <begin position="95"/>
        <end position="105"/>
    </location>
</feature>
<dbReference type="GO" id="GO:0006307">
    <property type="term" value="P:DNA alkylation repair"/>
    <property type="evidence" value="ECO:0007669"/>
    <property type="project" value="InterPro"/>
</dbReference>
<dbReference type="AlphaFoldDB" id="A0A2K1QPH8"/>
<dbReference type="GO" id="GO:0005634">
    <property type="term" value="C:nucleus"/>
    <property type="evidence" value="ECO:0007669"/>
    <property type="project" value="TreeGrafter"/>
</dbReference>
<dbReference type="Proteomes" id="UP000243797">
    <property type="component" value="Unassembled WGS sequence"/>
</dbReference>
<comment type="caution">
    <text evidence="3">The sequence shown here is derived from an EMBL/GenBank/DDBJ whole genome shotgun (WGS) entry which is preliminary data.</text>
</comment>
<keyword evidence="4" id="KW-1185">Reference proteome</keyword>
<dbReference type="Gene3D" id="3.90.1140.10">
    <property type="entry name" value="Cyclic phosphodiesterase"/>
    <property type="match status" value="1"/>
</dbReference>
<dbReference type="STRING" id="2082308.A0A2K1QPH8"/>
<dbReference type="InterPro" id="IPR019510">
    <property type="entry name" value="AKAP7-like_phosphoesterase"/>
</dbReference>
<dbReference type="PANTHER" id="PTHR13360">
    <property type="entry name" value="ACTIVATING SIGNAL COINTEGRATOR 1 COMPLEX SUBUNIT 1"/>
    <property type="match status" value="1"/>
</dbReference>
<dbReference type="PANTHER" id="PTHR13360:SF1">
    <property type="entry name" value="ACTIVATING SIGNAL COINTEGRATOR 1 COMPLEX SUBUNIT 1"/>
    <property type="match status" value="1"/>
</dbReference>
<accession>A0A2K1QPH8</accession>
<gene>
    <name evidence="3" type="ORF">CAC42_4980</name>
</gene>
<dbReference type="InterPro" id="IPR009210">
    <property type="entry name" value="ASCC1"/>
</dbReference>
<organism evidence="3 4">
    <name type="scientific">Sphaceloma murrayae</name>
    <dbReference type="NCBI Taxonomy" id="2082308"/>
    <lineage>
        <taxon>Eukaryota</taxon>
        <taxon>Fungi</taxon>
        <taxon>Dikarya</taxon>
        <taxon>Ascomycota</taxon>
        <taxon>Pezizomycotina</taxon>
        <taxon>Dothideomycetes</taxon>
        <taxon>Dothideomycetidae</taxon>
        <taxon>Myriangiales</taxon>
        <taxon>Elsinoaceae</taxon>
        <taxon>Sphaceloma</taxon>
    </lineage>
</organism>
<protein>
    <recommendedName>
        <fullName evidence="2">A-kinase anchor protein 7-like phosphoesterase domain-containing protein</fullName>
    </recommendedName>
</protein>